<keyword evidence="3" id="KW-1185">Reference proteome</keyword>
<evidence type="ECO:0000313" key="3">
    <source>
        <dbReference type="Proteomes" id="UP001283361"/>
    </source>
</evidence>
<dbReference type="Proteomes" id="UP001283361">
    <property type="component" value="Unassembled WGS sequence"/>
</dbReference>
<comment type="caution">
    <text evidence="2">The sequence shown here is derived from an EMBL/GenBank/DDBJ whole genome shotgun (WGS) entry which is preliminary data.</text>
</comment>
<organism evidence="2 3">
    <name type="scientific">Elysia crispata</name>
    <name type="common">lettuce slug</name>
    <dbReference type="NCBI Taxonomy" id="231223"/>
    <lineage>
        <taxon>Eukaryota</taxon>
        <taxon>Metazoa</taxon>
        <taxon>Spiralia</taxon>
        <taxon>Lophotrochozoa</taxon>
        <taxon>Mollusca</taxon>
        <taxon>Gastropoda</taxon>
        <taxon>Heterobranchia</taxon>
        <taxon>Euthyneura</taxon>
        <taxon>Panpulmonata</taxon>
        <taxon>Sacoglossa</taxon>
        <taxon>Placobranchoidea</taxon>
        <taxon>Plakobranchidae</taxon>
        <taxon>Elysia</taxon>
    </lineage>
</organism>
<dbReference type="EMBL" id="JAWDGP010006658">
    <property type="protein sequence ID" value="KAK3737324.1"/>
    <property type="molecule type" value="Genomic_DNA"/>
</dbReference>
<name>A0AAE1CUI4_9GAST</name>
<gene>
    <name evidence="2" type="ORF">RRG08_067389</name>
</gene>
<dbReference type="AlphaFoldDB" id="A0AAE1CUI4"/>
<sequence>MSHSPAWSGLDQSESDVTLVHLPGTRHESLSSLEWPRSERVGSWSGLDQSESDVTLVHLPGTRHESLSSLEWPRSERVGCNSSPPTWYTA</sequence>
<proteinExistence type="predicted"/>
<accession>A0AAE1CUI4</accession>
<feature type="region of interest" description="Disordered" evidence="1">
    <location>
        <begin position="1"/>
        <end position="37"/>
    </location>
</feature>
<feature type="compositionally biased region" description="Polar residues" evidence="1">
    <location>
        <begin position="1"/>
        <end position="16"/>
    </location>
</feature>
<evidence type="ECO:0000256" key="1">
    <source>
        <dbReference type="SAM" id="MobiDB-lite"/>
    </source>
</evidence>
<protein>
    <submittedName>
        <fullName evidence="2">Uncharacterized protein</fullName>
    </submittedName>
</protein>
<reference evidence="2" key="1">
    <citation type="journal article" date="2023" name="G3 (Bethesda)">
        <title>A reference genome for the long-term kleptoplast-retaining sea slug Elysia crispata morphotype clarki.</title>
        <authorList>
            <person name="Eastman K.E."/>
            <person name="Pendleton A.L."/>
            <person name="Shaikh M.A."/>
            <person name="Suttiyut T."/>
            <person name="Ogas R."/>
            <person name="Tomko P."/>
            <person name="Gavelis G."/>
            <person name="Widhalm J.R."/>
            <person name="Wisecaver J.H."/>
        </authorList>
    </citation>
    <scope>NUCLEOTIDE SEQUENCE</scope>
    <source>
        <strain evidence="2">ECLA1</strain>
    </source>
</reference>
<evidence type="ECO:0000313" key="2">
    <source>
        <dbReference type="EMBL" id="KAK3737324.1"/>
    </source>
</evidence>